<dbReference type="PANTHER" id="PTHR38011">
    <property type="entry name" value="DIHYDROFOLATE REDUCTASE FAMILY PROTEIN (AFU_ORTHOLOGUE AFUA_8G06820)"/>
    <property type="match status" value="1"/>
</dbReference>
<dbReference type="InterPro" id="IPR002734">
    <property type="entry name" value="RibDG_C"/>
</dbReference>
<dbReference type="AlphaFoldDB" id="A0A916TXD6"/>
<feature type="domain" description="Bacterial bifunctional deaminase-reductase C-terminal" evidence="1">
    <location>
        <begin position="8"/>
        <end position="167"/>
    </location>
</feature>
<gene>
    <name evidence="2" type="ORF">GCM10010994_03810</name>
</gene>
<reference evidence="2" key="2">
    <citation type="submission" date="2020-09" db="EMBL/GenBank/DDBJ databases">
        <authorList>
            <person name="Sun Q."/>
            <person name="Zhou Y."/>
        </authorList>
    </citation>
    <scope>NUCLEOTIDE SEQUENCE</scope>
    <source>
        <strain evidence="2">CGMCC 1.12919</strain>
    </source>
</reference>
<evidence type="ECO:0000313" key="3">
    <source>
        <dbReference type="Proteomes" id="UP000637002"/>
    </source>
</evidence>
<dbReference type="InterPro" id="IPR050765">
    <property type="entry name" value="Riboflavin_Biosynth_HTPR"/>
</dbReference>
<dbReference type="SUPFAM" id="SSF53597">
    <property type="entry name" value="Dihydrofolate reductase-like"/>
    <property type="match status" value="1"/>
</dbReference>
<reference evidence="2" key="1">
    <citation type="journal article" date="2014" name="Int. J. Syst. Evol. Microbiol.">
        <title>Complete genome sequence of Corynebacterium casei LMG S-19264T (=DSM 44701T), isolated from a smear-ripened cheese.</title>
        <authorList>
            <consortium name="US DOE Joint Genome Institute (JGI-PGF)"/>
            <person name="Walter F."/>
            <person name="Albersmeier A."/>
            <person name="Kalinowski J."/>
            <person name="Ruckert C."/>
        </authorList>
    </citation>
    <scope>NUCLEOTIDE SEQUENCE</scope>
    <source>
        <strain evidence="2">CGMCC 1.12919</strain>
    </source>
</reference>
<proteinExistence type="predicted"/>
<organism evidence="2 3">
    <name type="scientific">Chelatococcus reniformis</name>
    <dbReference type="NCBI Taxonomy" id="1494448"/>
    <lineage>
        <taxon>Bacteria</taxon>
        <taxon>Pseudomonadati</taxon>
        <taxon>Pseudomonadota</taxon>
        <taxon>Alphaproteobacteria</taxon>
        <taxon>Hyphomicrobiales</taxon>
        <taxon>Chelatococcaceae</taxon>
        <taxon>Chelatococcus</taxon>
    </lineage>
</organism>
<keyword evidence="3" id="KW-1185">Reference proteome</keyword>
<evidence type="ECO:0000259" key="1">
    <source>
        <dbReference type="Pfam" id="PF01872"/>
    </source>
</evidence>
<dbReference type="RefSeq" id="WP_188607422.1">
    <property type="nucleotide sequence ID" value="NZ_BMGG01000001.1"/>
</dbReference>
<evidence type="ECO:0000313" key="2">
    <source>
        <dbReference type="EMBL" id="GGC47891.1"/>
    </source>
</evidence>
<dbReference type="GO" id="GO:0008703">
    <property type="term" value="F:5-amino-6-(5-phosphoribosylamino)uracil reductase activity"/>
    <property type="evidence" value="ECO:0007669"/>
    <property type="project" value="InterPro"/>
</dbReference>
<dbReference type="Pfam" id="PF01872">
    <property type="entry name" value="RibD_C"/>
    <property type="match status" value="1"/>
</dbReference>
<dbReference type="EMBL" id="BMGG01000001">
    <property type="protein sequence ID" value="GGC47891.1"/>
    <property type="molecule type" value="Genomic_DNA"/>
</dbReference>
<dbReference type="Proteomes" id="UP000637002">
    <property type="component" value="Unassembled WGS sequence"/>
</dbReference>
<accession>A0A916TXD6</accession>
<comment type="caution">
    <text evidence="2">The sequence shown here is derived from an EMBL/GenBank/DDBJ whole genome shotgun (WGS) entry which is preliminary data.</text>
</comment>
<sequence>MATIHGYIATSLDGFIATGEDSLDWLFAYNDLDLGEHDYRKFIKRIRTVVMGRGTYDFLAKDDSPWTYDEQRVLVVTSRPIPTPKGRLETRSDVDDLVTELRGLSDGDVWLLGGGKLQMAFIERCALDEIEIYVMPELIGGGRPLFPPAGFRAGLRLLQASALGQGCVRLHYAFDRSPQRMD</sequence>
<name>A0A916TXD6_9HYPH</name>
<dbReference type="PANTHER" id="PTHR38011:SF11">
    <property type="entry name" value="2,5-DIAMINO-6-RIBOSYLAMINO-4(3H)-PYRIMIDINONE 5'-PHOSPHATE REDUCTASE"/>
    <property type="match status" value="1"/>
</dbReference>
<dbReference type="InterPro" id="IPR024072">
    <property type="entry name" value="DHFR-like_dom_sf"/>
</dbReference>
<dbReference type="GO" id="GO:0009231">
    <property type="term" value="P:riboflavin biosynthetic process"/>
    <property type="evidence" value="ECO:0007669"/>
    <property type="project" value="InterPro"/>
</dbReference>
<dbReference type="Gene3D" id="3.40.430.10">
    <property type="entry name" value="Dihydrofolate Reductase, subunit A"/>
    <property type="match status" value="1"/>
</dbReference>
<protein>
    <submittedName>
        <fullName evidence="2">Dihydrofolate reductase</fullName>
    </submittedName>
</protein>